<reference evidence="2 3" key="1">
    <citation type="submission" date="2019-08" db="EMBL/GenBank/DDBJ databases">
        <authorList>
            <person name="Peeters C."/>
        </authorList>
    </citation>
    <scope>NUCLEOTIDE SEQUENCE [LARGE SCALE GENOMIC DNA]</scope>
    <source>
        <strain evidence="2 3">LMG 31011</strain>
    </source>
</reference>
<dbReference type="OrthoDB" id="8943675at2"/>
<dbReference type="InterPro" id="IPR014756">
    <property type="entry name" value="Ig_E-set"/>
</dbReference>
<dbReference type="InterPro" id="IPR002909">
    <property type="entry name" value="IPT_dom"/>
</dbReference>
<feature type="domain" description="IPT/TIG" evidence="1">
    <location>
        <begin position="14"/>
        <end position="79"/>
    </location>
</feature>
<proteinExistence type="predicted"/>
<name>A0A5E4W4Z4_9BURK</name>
<dbReference type="AlphaFoldDB" id="A0A5E4W4Z4"/>
<dbReference type="Pfam" id="PF01833">
    <property type="entry name" value="TIG"/>
    <property type="match status" value="1"/>
</dbReference>
<dbReference type="InterPro" id="IPR013783">
    <property type="entry name" value="Ig-like_fold"/>
</dbReference>
<dbReference type="RefSeq" id="WP_150576602.1">
    <property type="nucleotide sequence ID" value="NZ_CABPSN010000004.1"/>
</dbReference>
<dbReference type="Proteomes" id="UP000366819">
    <property type="component" value="Unassembled WGS sequence"/>
</dbReference>
<sequence length="124" mass="13011">MASIKWIGVIKATCKDGGEFAILGSGFTGASQVYFVDAASKKIPASQFTVVSDETIECSCPPFSKVGPARGYVVVGNQEATPVKNSPQAQSRAIPQQQLIGEAGCVNVGLQTEYGNEFNVSDGY</sequence>
<dbReference type="SUPFAM" id="SSF81296">
    <property type="entry name" value="E set domains"/>
    <property type="match status" value="1"/>
</dbReference>
<protein>
    <recommendedName>
        <fullName evidence="1">IPT/TIG domain-containing protein</fullName>
    </recommendedName>
</protein>
<dbReference type="CDD" id="cd00102">
    <property type="entry name" value="IPT"/>
    <property type="match status" value="1"/>
</dbReference>
<gene>
    <name evidence="2" type="ORF">PAQ31011_03046</name>
</gene>
<evidence type="ECO:0000313" key="2">
    <source>
        <dbReference type="EMBL" id="VVE18939.1"/>
    </source>
</evidence>
<evidence type="ECO:0000313" key="3">
    <source>
        <dbReference type="Proteomes" id="UP000366819"/>
    </source>
</evidence>
<dbReference type="Gene3D" id="2.60.40.10">
    <property type="entry name" value="Immunoglobulins"/>
    <property type="match status" value="1"/>
</dbReference>
<dbReference type="EMBL" id="CABPSN010000004">
    <property type="protein sequence ID" value="VVE18939.1"/>
    <property type="molecule type" value="Genomic_DNA"/>
</dbReference>
<evidence type="ECO:0000259" key="1">
    <source>
        <dbReference type="Pfam" id="PF01833"/>
    </source>
</evidence>
<keyword evidence="3" id="KW-1185">Reference proteome</keyword>
<organism evidence="2 3">
    <name type="scientific">Pandoraea aquatica</name>
    <dbReference type="NCBI Taxonomy" id="2508290"/>
    <lineage>
        <taxon>Bacteria</taxon>
        <taxon>Pseudomonadati</taxon>
        <taxon>Pseudomonadota</taxon>
        <taxon>Betaproteobacteria</taxon>
        <taxon>Burkholderiales</taxon>
        <taxon>Burkholderiaceae</taxon>
        <taxon>Pandoraea</taxon>
    </lineage>
</organism>
<accession>A0A5E4W4Z4</accession>